<evidence type="ECO:0000256" key="1">
    <source>
        <dbReference type="SAM" id="MobiDB-lite"/>
    </source>
</evidence>
<organism evidence="2 3">
    <name type="scientific">Extremus antarcticus</name>
    <dbReference type="NCBI Taxonomy" id="702011"/>
    <lineage>
        <taxon>Eukaryota</taxon>
        <taxon>Fungi</taxon>
        <taxon>Dikarya</taxon>
        <taxon>Ascomycota</taxon>
        <taxon>Pezizomycotina</taxon>
        <taxon>Dothideomycetes</taxon>
        <taxon>Dothideomycetidae</taxon>
        <taxon>Mycosphaerellales</taxon>
        <taxon>Extremaceae</taxon>
        <taxon>Extremus</taxon>
    </lineage>
</organism>
<dbReference type="AlphaFoldDB" id="A0AAJ0GG99"/>
<sequence length="212" mass="21806">MSATGKPGPESSKTKKRSVPDKEELQKSVAAAQKVVQAQGAAEALKQQAKKAINPKERMRLLQEAYHKEIEAHGQSKYAKRLQSGPWQGAAAGGGIGGGVAMGVGTVVGTLVGGVAAVPTVLLGGLVGAGVGGVHGPFIKLGGGKKEGTPMTEEEIQKQAAKEAEKLDQAVEKSATTVPQPPAEDEAATAPMPKKKPRKLEVRSKPQPNNAA</sequence>
<feature type="region of interest" description="Disordered" evidence="1">
    <location>
        <begin position="1"/>
        <end position="27"/>
    </location>
</feature>
<name>A0AAJ0GG99_9PEZI</name>
<gene>
    <name evidence="2" type="ORF">LTR09_002005</name>
</gene>
<protein>
    <submittedName>
        <fullName evidence="2">Uncharacterized protein</fullName>
    </submittedName>
</protein>
<reference evidence="2" key="1">
    <citation type="submission" date="2023-04" db="EMBL/GenBank/DDBJ databases">
        <title>Black Yeasts Isolated from many extreme environments.</title>
        <authorList>
            <person name="Coleine C."/>
            <person name="Stajich J.E."/>
            <person name="Selbmann L."/>
        </authorList>
    </citation>
    <scope>NUCLEOTIDE SEQUENCE</scope>
    <source>
        <strain evidence="2">CCFEE 5312</strain>
    </source>
</reference>
<accession>A0AAJ0GG99</accession>
<dbReference type="EMBL" id="JAWDJX010000004">
    <property type="protein sequence ID" value="KAK3056967.1"/>
    <property type="molecule type" value="Genomic_DNA"/>
</dbReference>
<feature type="compositionally biased region" description="Basic and acidic residues" evidence="1">
    <location>
        <begin position="155"/>
        <end position="171"/>
    </location>
</feature>
<feature type="region of interest" description="Disordered" evidence="1">
    <location>
        <begin position="142"/>
        <end position="212"/>
    </location>
</feature>
<proteinExistence type="predicted"/>
<evidence type="ECO:0000313" key="3">
    <source>
        <dbReference type="Proteomes" id="UP001271007"/>
    </source>
</evidence>
<evidence type="ECO:0000313" key="2">
    <source>
        <dbReference type="EMBL" id="KAK3056967.1"/>
    </source>
</evidence>
<keyword evidence="3" id="KW-1185">Reference proteome</keyword>
<comment type="caution">
    <text evidence="2">The sequence shown here is derived from an EMBL/GenBank/DDBJ whole genome shotgun (WGS) entry which is preliminary data.</text>
</comment>
<dbReference type="Proteomes" id="UP001271007">
    <property type="component" value="Unassembled WGS sequence"/>
</dbReference>